<dbReference type="Pfam" id="PF00005">
    <property type="entry name" value="ABC_tran"/>
    <property type="match status" value="1"/>
</dbReference>
<evidence type="ECO:0000259" key="5">
    <source>
        <dbReference type="PROSITE" id="PS50893"/>
    </source>
</evidence>
<dbReference type="Proteomes" id="UP000677918">
    <property type="component" value="Unassembled WGS sequence"/>
</dbReference>
<dbReference type="PROSITE" id="PS50893">
    <property type="entry name" value="ABC_TRANSPORTER_2"/>
    <property type="match status" value="1"/>
</dbReference>
<dbReference type="EMBL" id="BOVK01000024">
    <property type="protein sequence ID" value="GIQ69132.1"/>
    <property type="molecule type" value="Genomic_DNA"/>
</dbReference>
<evidence type="ECO:0000256" key="2">
    <source>
        <dbReference type="ARBA" id="ARBA00022448"/>
    </source>
</evidence>
<keyword evidence="2" id="KW-0813">Transport</keyword>
<dbReference type="PANTHER" id="PTHR42711">
    <property type="entry name" value="ABC TRANSPORTER ATP-BINDING PROTEIN"/>
    <property type="match status" value="1"/>
</dbReference>
<dbReference type="GO" id="GO:0005524">
    <property type="term" value="F:ATP binding"/>
    <property type="evidence" value="ECO:0007669"/>
    <property type="project" value="UniProtKB-KW"/>
</dbReference>
<evidence type="ECO:0000256" key="1">
    <source>
        <dbReference type="ARBA" id="ARBA00005417"/>
    </source>
</evidence>
<feature type="domain" description="ABC transporter" evidence="5">
    <location>
        <begin position="4"/>
        <end position="237"/>
    </location>
</feature>
<evidence type="ECO:0000313" key="7">
    <source>
        <dbReference type="Proteomes" id="UP000677918"/>
    </source>
</evidence>
<dbReference type="InterPro" id="IPR003593">
    <property type="entry name" value="AAA+_ATPase"/>
</dbReference>
<gene>
    <name evidence="6" type="ORF">XYCOK13_19560</name>
</gene>
<accession>A0A8J4H432</accession>
<evidence type="ECO:0000313" key="6">
    <source>
        <dbReference type="EMBL" id="GIQ69132.1"/>
    </source>
</evidence>
<dbReference type="GO" id="GO:0016887">
    <property type="term" value="F:ATP hydrolysis activity"/>
    <property type="evidence" value="ECO:0007669"/>
    <property type="project" value="InterPro"/>
</dbReference>
<dbReference type="CDD" id="cd03230">
    <property type="entry name" value="ABC_DR_subfamily_A"/>
    <property type="match status" value="1"/>
</dbReference>
<protein>
    <submittedName>
        <fullName evidence="6">ABC transporter ATP-binding protein</fullName>
    </submittedName>
</protein>
<keyword evidence="7" id="KW-1185">Reference proteome</keyword>
<evidence type="ECO:0000256" key="4">
    <source>
        <dbReference type="ARBA" id="ARBA00022840"/>
    </source>
</evidence>
<dbReference type="InterPro" id="IPR003439">
    <property type="entry name" value="ABC_transporter-like_ATP-bd"/>
</dbReference>
<keyword evidence="3" id="KW-0547">Nucleotide-binding</keyword>
<name>A0A8J4H432_9BACL</name>
<evidence type="ECO:0000256" key="3">
    <source>
        <dbReference type="ARBA" id="ARBA00022741"/>
    </source>
</evidence>
<dbReference type="AlphaFoldDB" id="A0A8J4H432"/>
<dbReference type="PANTHER" id="PTHR42711:SF5">
    <property type="entry name" value="ABC TRANSPORTER ATP-BINDING PROTEIN NATA"/>
    <property type="match status" value="1"/>
</dbReference>
<dbReference type="Gene3D" id="3.40.50.300">
    <property type="entry name" value="P-loop containing nucleotide triphosphate hydrolases"/>
    <property type="match status" value="1"/>
</dbReference>
<dbReference type="SMART" id="SM00382">
    <property type="entry name" value="AAA"/>
    <property type="match status" value="1"/>
</dbReference>
<dbReference type="InterPro" id="IPR027417">
    <property type="entry name" value="P-loop_NTPase"/>
</dbReference>
<dbReference type="RefSeq" id="WP_213411937.1">
    <property type="nucleotide sequence ID" value="NZ_BOVK01000024.1"/>
</dbReference>
<reference evidence="6" key="1">
    <citation type="submission" date="2021-04" db="EMBL/GenBank/DDBJ databases">
        <title>Draft genome sequence of Xylanibacillus composti strain K13.</title>
        <authorList>
            <person name="Uke A."/>
            <person name="Chhe C."/>
            <person name="Baramee S."/>
            <person name="Kosugi A."/>
        </authorList>
    </citation>
    <scope>NUCLEOTIDE SEQUENCE</scope>
    <source>
        <strain evidence="6">K13</strain>
    </source>
</reference>
<proteinExistence type="inferred from homology"/>
<dbReference type="SUPFAM" id="SSF52540">
    <property type="entry name" value="P-loop containing nucleoside triphosphate hydrolases"/>
    <property type="match status" value="1"/>
</dbReference>
<comment type="similarity">
    <text evidence="1">Belongs to the ABC transporter superfamily.</text>
</comment>
<dbReference type="InterPro" id="IPR050763">
    <property type="entry name" value="ABC_transporter_ATP-binding"/>
</dbReference>
<keyword evidence="4 6" id="KW-0067">ATP-binding</keyword>
<organism evidence="6 7">
    <name type="scientific">Xylanibacillus composti</name>
    <dbReference type="NCBI Taxonomy" id="1572762"/>
    <lineage>
        <taxon>Bacteria</taxon>
        <taxon>Bacillati</taxon>
        <taxon>Bacillota</taxon>
        <taxon>Bacilli</taxon>
        <taxon>Bacillales</taxon>
        <taxon>Paenibacillaceae</taxon>
        <taxon>Xylanibacillus</taxon>
    </lineage>
</organism>
<sequence>MEVLTAFDVCKAYGNRMVLDHMAFDLKKGEIHAILGRNGAGKTTFIKILSALLAKDSGAVRIGGYDIDRDPVRIRRLIGYVGQDTERSAYARLTARENLLFFGRLRGMKEDQIRTRITNMSTDLGFQDKLDTPFMHLSGGQKQTMVIMRALLHEPMIVYLDEPTKGLDPLVSAQVRNCLKDYARNKGKSILLTSHILSEVEDLSDRVSLMRHGARIQSGTVLELRKQAKASEFIDMPKSDLPAATQDRLSQLPQVAFVTEREDGAVLSYGVYQVWEGMEAILQVLREDDVRATFRHRSLALEDLFVMLLGEKEEDSLERARA</sequence>
<comment type="caution">
    <text evidence="6">The sequence shown here is derived from an EMBL/GenBank/DDBJ whole genome shotgun (WGS) entry which is preliminary data.</text>
</comment>